<proteinExistence type="predicted"/>
<dbReference type="EMBL" id="AZEX01000013">
    <property type="protein sequence ID" value="KRL61672.1"/>
    <property type="molecule type" value="Genomic_DNA"/>
</dbReference>
<evidence type="ECO:0000313" key="3">
    <source>
        <dbReference type="EMBL" id="KRL61672.1"/>
    </source>
</evidence>
<evidence type="ECO:0000256" key="1">
    <source>
        <dbReference type="SAM" id="Coils"/>
    </source>
</evidence>
<name>A0A0R1S611_9LACO</name>
<dbReference type="PATRIC" id="fig|1423747.3.peg.534"/>
<dbReference type="eggNOG" id="COG3064">
    <property type="taxonomic scope" value="Bacteria"/>
</dbReference>
<keyword evidence="2" id="KW-0812">Transmembrane</keyword>
<organism evidence="3 4">
    <name type="scientific">Latilactobacillus fuchuensis DSM 14340 = JCM 11249</name>
    <dbReference type="NCBI Taxonomy" id="1423747"/>
    <lineage>
        <taxon>Bacteria</taxon>
        <taxon>Bacillati</taxon>
        <taxon>Bacillota</taxon>
        <taxon>Bacilli</taxon>
        <taxon>Lactobacillales</taxon>
        <taxon>Lactobacillaceae</taxon>
        <taxon>Latilactobacillus</taxon>
    </lineage>
</organism>
<dbReference type="OrthoDB" id="885042at2"/>
<evidence type="ECO:0000313" key="4">
    <source>
        <dbReference type="Proteomes" id="UP000051264"/>
    </source>
</evidence>
<keyword evidence="2" id="KW-1133">Transmembrane helix</keyword>
<protein>
    <recommendedName>
        <fullName evidence="5">LaaP</fullName>
    </recommendedName>
</protein>
<feature type="transmembrane region" description="Helical" evidence="2">
    <location>
        <begin position="32"/>
        <end position="53"/>
    </location>
</feature>
<gene>
    <name evidence="3" type="ORF">FC69_GL000525</name>
</gene>
<accession>A0A0R1S611</accession>
<dbReference type="STRING" id="1423747.FC69_GL000525"/>
<keyword evidence="2" id="KW-0472">Membrane</keyword>
<dbReference type="RefSeq" id="WP_025083757.1">
    <property type="nucleotide sequence ID" value="NZ_AZEX01000013.1"/>
</dbReference>
<reference evidence="3 4" key="1">
    <citation type="journal article" date="2015" name="Genome Announc.">
        <title>Expanding the biotechnology potential of lactobacilli through comparative genomics of 213 strains and associated genera.</title>
        <authorList>
            <person name="Sun Z."/>
            <person name="Harris H.M."/>
            <person name="McCann A."/>
            <person name="Guo C."/>
            <person name="Argimon S."/>
            <person name="Zhang W."/>
            <person name="Yang X."/>
            <person name="Jeffery I.B."/>
            <person name="Cooney J.C."/>
            <person name="Kagawa T.F."/>
            <person name="Liu W."/>
            <person name="Song Y."/>
            <person name="Salvetti E."/>
            <person name="Wrobel A."/>
            <person name="Rasinkangas P."/>
            <person name="Parkhill J."/>
            <person name="Rea M.C."/>
            <person name="O'Sullivan O."/>
            <person name="Ritari J."/>
            <person name="Douillard F.P."/>
            <person name="Paul Ross R."/>
            <person name="Yang R."/>
            <person name="Briner A.E."/>
            <person name="Felis G.E."/>
            <person name="de Vos W.M."/>
            <person name="Barrangou R."/>
            <person name="Klaenhammer T.R."/>
            <person name="Caufield P.W."/>
            <person name="Cui Y."/>
            <person name="Zhang H."/>
            <person name="O'Toole P.W."/>
        </authorList>
    </citation>
    <scope>NUCLEOTIDE SEQUENCE [LARGE SCALE GENOMIC DNA]</scope>
    <source>
        <strain evidence="3 4">DSM 14340</strain>
    </source>
</reference>
<keyword evidence="1" id="KW-0175">Coiled coil</keyword>
<evidence type="ECO:0008006" key="5">
    <source>
        <dbReference type="Google" id="ProtNLM"/>
    </source>
</evidence>
<feature type="coiled-coil region" evidence="1">
    <location>
        <begin position="88"/>
        <end position="115"/>
    </location>
</feature>
<dbReference type="AlphaFoldDB" id="A0A0R1S611"/>
<dbReference type="Proteomes" id="UP000051264">
    <property type="component" value="Unassembled WGS sequence"/>
</dbReference>
<sequence>MINILLLSLLVSVSVGYYLIRRKSAKHSSFVLRTPLLVSLTVAVVALIGLSLATNNQPSHQPQAAKQSDVTKVKKLSTKEKKAVLATSSSLKKELTQKQAEAKKLTKKLTKKQKAYKKQVKIASESTSIAQAQAASESQAAASSAAQSQSIAAAAQVSQQAAESARVQSQQAVAAQQAAAAQQSQAAATEQTQNTVYIAPDSGRKYHNDPNCRGLSRANSVIPMSLADAQAQGYTLCGWED</sequence>
<comment type="caution">
    <text evidence="3">The sequence shown here is derived from an EMBL/GenBank/DDBJ whole genome shotgun (WGS) entry which is preliminary data.</text>
</comment>
<evidence type="ECO:0000256" key="2">
    <source>
        <dbReference type="SAM" id="Phobius"/>
    </source>
</evidence>